<dbReference type="Proteomes" id="UP000054408">
    <property type="component" value="Unassembled WGS sequence"/>
</dbReference>
<evidence type="ECO:0000256" key="2">
    <source>
        <dbReference type="PROSITE-ProRule" id="PRU00176"/>
    </source>
</evidence>
<feature type="compositionally biased region" description="Basic residues" evidence="3">
    <location>
        <begin position="462"/>
        <end position="488"/>
    </location>
</feature>
<evidence type="ECO:0000259" key="4">
    <source>
        <dbReference type="PROSITE" id="PS50102"/>
    </source>
</evidence>
<accession>A0A0L0DCM3</accession>
<feature type="compositionally biased region" description="Low complexity" evidence="3">
    <location>
        <begin position="342"/>
        <end position="366"/>
    </location>
</feature>
<feature type="region of interest" description="Disordered" evidence="3">
    <location>
        <begin position="61"/>
        <end position="94"/>
    </location>
</feature>
<dbReference type="GO" id="GO:0003723">
    <property type="term" value="F:RNA binding"/>
    <property type="evidence" value="ECO:0007669"/>
    <property type="project" value="UniProtKB-UniRule"/>
</dbReference>
<evidence type="ECO:0000313" key="6">
    <source>
        <dbReference type="Proteomes" id="UP000054408"/>
    </source>
</evidence>
<gene>
    <name evidence="5" type="ORF">AMSG_05757</name>
</gene>
<evidence type="ECO:0000313" key="5">
    <source>
        <dbReference type="EMBL" id="KNC50000.1"/>
    </source>
</evidence>
<dbReference type="PROSITE" id="PS50102">
    <property type="entry name" value="RRM"/>
    <property type="match status" value="3"/>
</dbReference>
<dbReference type="SMART" id="SM00360">
    <property type="entry name" value="RRM"/>
    <property type="match status" value="3"/>
</dbReference>
<proteinExistence type="predicted"/>
<feature type="region of interest" description="Disordered" evidence="3">
    <location>
        <begin position="408"/>
        <end position="512"/>
    </location>
</feature>
<reference evidence="5 6" key="1">
    <citation type="submission" date="2010-05" db="EMBL/GenBank/DDBJ databases">
        <title>The Genome Sequence of Thecamonas trahens ATCC 50062.</title>
        <authorList>
            <consortium name="The Broad Institute Genome Sequencing Platform"/>
            <person name="Russ C."/>
            <person name="Cuomo C."/>
            <person name="Shea T."/>
            <person name="Young S.K."/>
            <person name="Zeng Q."/>
            <person name="Koehrsen M."/>
            <person name="Haas B."/>
            <person name="Borodovsky M."/>
            <person name="Guigo R."/>
            <person name="Alvarado L."/>
            <person name="Berlin A."/>
            <person name="Bochicchio J."/>
            <person name="Borenstein D."/>
            <person name="Chapman S."/>
            <person name="Chen Z."/>
            <person name="Freedman E."/>
            <person name="Gellesch M."/>
            <person name="Goldberg J."/>
            <person name="Griggs A."/>
            <person name="Gujja S."/>
            <person name="Heilman E."/>
            <person name="Heiman D."/>
            <person name="Hepburn T."/>
            <person name="Howarth C."/>
            <person name="Jen D."/>
            <person name="Larson L."/>
            <person name="Mehta T."/>
            <person name="Park D."/>
            <person name="Pearson M."/>
            <person name="Roberts A."/>
            <person name="Saif S."/>
            <person name="Shenoy N."/>
            <person name="Sisk P."/>
            <person name="Stolte C."/>
            <person name="Sykes S."/>
            <person name="Thomson T."/>
            <person name="Walk T."/>
            <person name="White J."/>
            <person name="Yandava C."/>
            <person name="Burger G."/>
            <person name="Gray M.W."/>
            <person name="Holland P.W.H."/>
            <person name="King N."/>
            <person name="Lang F.B.F."/>
            <person name="Roger A.J."/>
            <person name="Ruiz-Trillo I."/>
            <person name="Lander E."/>
            <person name="Nusbaum C."/>
        </authorList>
    </citation>
    <scope>NUCLEOTIDE SEQUENCE [LARGE SCALE GENOMIC DNA]</scope>
    <source>
        <strain evidence="5 6">ATCC 50062</strain>
    </source>
</reference>
<dbReference type="InterPro" id="IPR007201">
    <property type="entry name" value="Mei2-like_Rrm_C"/>
</dbReference>
<organism evidence="5 6">
    <name type="scientific">Thecamonas trahens ATCC 50062</name>
    <dbReference type="NCBI Taxonomy" id="461836"/>
    <lineage>
        <taxon>Eukaryota</taxon>
        <taxon>Apusozoa</taxon>
        <taxon>Apusomonadida</taxon>
        <taxon>Apusomonadidae</taxon>
        <taxon>Thecamonas</taxon>
    </lineage>
</organism>
<feature type="domain" description="RRM" evidence="4">
    <location>
        <begin position="161"/>
        <end position="234"/>
    </location>
</feature>
<dbReference type="eggNOG" id="KOG4660">
    <property type="taxonomic scope" value="Eukaryota"/>
</dbReference>
<dbReference type="RefSeq" id="XP_013757169.1">
    <property type="nucleotide sequence ID" value="XM_013901715.1"/>
</dbReference>
<evidence type="ECO:0000256" key="3">
    <source>
        <dbReference type="SAM" id="MobiDB-lite"/>
    </source>
</evidence>
<sequence>MPLSHHEPYGFESDESDSGLSPLLDLDPEPGASSMASSPVLRALDGGHPPVAASLSAWSSGETLASSPGDDARTLNSATRSVPELGSGNLTSGRSRPVFVPHMAAASSFAVASSLPDDRLVPLMCIPSLSSSLSSQAVSMEAGLLAQAQRASRGARLQPSRMLIISGLRRNAPRSPLMSMLEEAGQLRALDSASDDGTMMVASFYDLRHALAAQERLDGSVFDGRTIAVRFAPPGAPERELVAADVDQDSLIIVFNVLPSVSLTHMVSLFSPYGDIRRVSHVAAKRHKVFRFVEFYDARAAAAAVADPPHPDASGVGELPMLVERARSKPGTHGVQWEVGTPSNSPMSSPMAHSPPRSRSRSTSCSVLPPDAAVNVVKHVSSPSRPPRAVPEPGSDYLAPISGLMNAPLSSSKRSNSLPSANQDSDASCSPPLNRPSLLSASLAESKPTGHSLWSSASASRSRSRTRTRSKTRSKTRSSSRTHSRSSRSSRSSSRDSSTSRKPRRRQPDPACVISVDALEVGDETRTTAMIRNIPNRYRRDDLLAALTDAHLSGQFDFVYLPVDAHHKANVGYAFVNFVSPAALAQAYRALHGASWRRYNSDKVCRLAFAHVQGQANLISHFRAKGKYFSDPDASPLAICRDTAPDGARAALGSRGTRAAGASRVPPPPARSLRVFQ</sequence>
<dbReference type="PANTHER" id="PTHR23189">
    <property type="entry name" value="RNA RECOGNITION MOTIF-CONTAINING"/>
    <property type="match status" value="1"/>
</dbReference>
<feature type="compositionally biased region" description="Low complexity" evidence="3">
    <location>
        <begin position="18"/>
        <end position="31"/>
    </location>
</feature>
<dbReference type="EMBL" id="GL349459">
    <property type="protein sequence ID" value="KNC50000.1"/>
    <property type="molecule type" value="Genomic_DNA"/>
</dbReference>
<protein>
    <submittedName>
        <fullName evidence="5">RNA recognition domain-containing protein 2 family protein</fullName>
    </submittedName>
</protein>
<evidence type="ECO:0000256" key="1">
    <source>
        <dbReference type="ARBA" id="ARBA00022884"/>
    </source>
</evidence>
<feature type="domain" description="RRM" evidence="4">
    <location>
        <begin position="527"/>
        <end position="612"/>
    </location>
</feature>
<keyword evidence="6" id="KW-1185">Reference proteome</keyword>
<feature type="region of interest" description="Disordered" evidence="3">
    <location>
        <begin position="327"/>
        <end position="367"/>
    </location>
</feature>
<dbReference type="Pfam" id="PF04059">
    <property type="entry name" value="RRM_2"/>
    <property type="match status" value="1"/>
</dbReference>
<feature type="region of interest" description="Disordered" evidence="3">
    <location>
        <begin position="1"/>
        <end position="43"/>
    </location>
</feature>
<dbReference type="SUPFAM" id="SSF54928">
    <property type="entry name" value="RNA-binding domain, RBD"/>
    <property type="match status" value="2"/>
</dbReference>
<dbReference type="Pfam" id="PF00076">
    <property type="entry name" value="RRM_1"/>
    <property type="match status" value="1"/>
</dbReference>
<feature type="region of interest" description="Disordered" evidence="3">
    <location>
        <begin position="655"/>
        <end position="677"/>
    </location>
</feature>
<dbReference type="OrthoDB" id="417481at2759"/>
<name>A0A0L0DCM3_THETB</name>
<dbReference type="GeneID" id="25565091"/>
<dbReference type="InterPro" id="IPR000504">
    <property type="entry name" value="RRM_dom"/>
</dbReference>
<feature type="compositionally biased region" description="Low complexity" evidence="3">
    <location>
        <begin position="408"/>
        <end position="421"/>
    </location>
</feature>
<dbReference type="STRING" id="461836.A0A0L0DCM3"/>
<feature type="domain" description="RRM" evidence="4">
    <location>
        <begin position="250"/>
        <end position="328"/>
    </location>
</feature>
<dbReference type="InterPro" id="IPR012677">
    <property type="entry name" value="Nucleotide-bd_a/b_plait_sf"/>
</dbReference>
<dbReference type="Gene3D" id="3.30.70.330">
    <property type="match status" value="3"/>
</dbReference>
<dbReference type="InterPro" id="IPR035979">
    <property type="entry name" value="RBD_domain_sf"/>
</dbReference>
<keyword evidence="1 2" id="KW-0694">RNA-binding</keyword>
<dbReference type="AlphaFoldDB" id="A0A0L0DCM3"/>